<comment type="caution">
    <text evidence="3">The sequence shown here is derived from an EMBL/GenBank/DDBJ whole genome shotgun (WGS) entry which is preliminary data.</text>
</comment>
<evidence type="ECO:0008006" key="5">
    <source>
        <dbReference type="Google" id="ProtNLM"/>
    </source>
</evidence>
<keyword evidence="4" id="KW-1185">Reference proteome</keyword>
<feature type="compositionally biased region" description="Polar residues" evidence="2">
    <location>
        <begin position="206"/>
        <end position="228"/>
    </location>
</feature>
<reference evidence="3 4" key="1">
    <citation type="journal article" date="2015" name="PLoS Pathog.">
        <title>Leptomonas seymouri: Adaptations to the Dixenous Life Cycle Analyzed by Genome Sequencing, Transcriptome Profiling and Co-infection with Leishmania donovani.</title>
        <authorList>
            <person name="Kraeva N."/>
            <person name="Butenko A."/>
            <person name="Hlavacova J."/>
            <person name="Kostygov A."/>
            <person name="Myskova J."/>
            <person name="Grybchuk D."/>
            <person name="Lestinova T."/>
            <person name="Votypka J."/>
            <person name="Volf P."/>
            <person name="Opperdoes F."/>
            <person name="Flegontov P."/>
            <person name="Lukes J."/>
            <person name="Yurchenko V."/>
        </authorList>
    </citation>
    <scope>NUCLEOTIDE SEQUENCE [LARGE SCALE GENOMIC DNA]</scope>
    <source>
        <strain evidence="3 4">ATCC 30220</strain>
    </source>
</reference>
<protein>
    <recommendedName>
        <fullName evidence="5">200 kDa antigen p200</fullName>
    </recommendedName>
</protein>
<feature type="coiled-coil region" evidence="1">
    <location>
        <begin position="412"/>
        <end position="538"/>
    </location>
</feature>
<feature type="compositionally biased region" description="Basic and acidic residues" evidence="2">
    <location>
        <begin position="858"/>
        <end position="876"/>
    </location>
</feature>
<feature type="compositionally biased region" description="Low complexity" evidence="2">
    <location>
        <begin position="1"/>
        <end position="13"/>
    </location>
</feature>
<dbReference type="VEuPathDB" id="TriTrypDB:Lsey_0013_0080"/>
<keyword evidence="1" id="KW-0175">Coiled coil</keyword>
<feature type="coiled-coil region" evidence="1">
    <location>
        <begin position="262"/>
        <end position="388"/>
    </location>
</feature>
<dbReference type="AlphaFoldDB" id="A0A0N1IBB1"/>
<dbReference type="EMBL" id="LJSK01000013">
    <property type="protein sequence ID" value="KPI89943.1"/>
    <property type="molecule type" value="Genomic_DNA"/>
</dbReference>
<feature type="compositionally biased region" description="Basic and acidic residues" evidence="2">
    <location>
        <begin position="923"/>
        <end position="932"/>
    </location>
</feature>
<evidence type="ECO:0000313" key="3">
    <source>
        <dbReference type="EMBL" id="KPI89943.1"/>
    </source>
</evidence>
<gene>
    <name evidence="3" type="ORF">ABL78_0911</name>
</gene>
<feature type="region of interest" description="Disordered" evidence="2">
    <location>
        <begin position="1076"/>
        <end position="1130"/>
    </location>
</feature>
<dbReference type="OMA" id="ETEVWRQ"/>
<evidence type="ECO:0000256" key="1">
    <source>
        <dbReference type="SAM" id="Coils"/>
    </source>
</evidence>
<name>A0A0N1IBB1_LEPSE</name>
<dbReference type="OrthoDB" id="250544at2759"/>
<sequence>MQQSSPHHSSGSGAENAEAEHGRRISAPPPTTTIPPLRFGPSASEARPLMPAASAYAGGDGSGTTTSEHPSSSLAEEGVQWMSQRTREKDLASSAVEAEEEGDTSGSREERVSDPPALRRPSALFDSPLATEALFARLQQRQQQMPRERDPPPPPAPPARRSLSTIASVLGRPPAAPLTSESAATAAAANSSAEAFAYAHPHPTPQEEQFTSPSAQPAPSSFRTFKRSASPTSTVDYVDIEHKQSELRHAVEHHIQSLERSLALRDEEVSTLESRLRKLEEDYQFNYNLIAERDAALEEASAQLQRLYRELKRLTEEAARTGKRVDVAEAELRAARQRVREVEEERDAAVRQMQKDYAVKERHLFDGIRAKETALEQEQEEHHQWYKEQMRLLTEERTALADRSVSMSMETDERCKQQVGRLQGELTDLQRELKAARQTKVDDDRKIALLTEAKAALLHEIEITKERHAAALEEAALAKKEVEDRLVRVTAEAERRATAAEAATREENARASRLELERTRFQAMLSEAQERIQHLTLQFDDDIARYTKERQALLKRSEDAVAATAAMEQSLQDTQRELEKQRRLAAEDAERLGRELERSRSACEAMRHELVMTKEKCEKQEAAAERLEAEVRRWKSEEDKTATSGRQERSAWEERCRQAERQVQQLQEDAQQTTKLQQSAVEKAQGEVMRLTRELHASEAARRTLEDQFHLLEDYKEERSAFQTLRMEKELLQKRVVELEHTNEEVRQQVAAFTMELQNDPILKAARESQQRLVELQQELAESKAEQQLLQDTVKEKEDELTRYQTEVLRVQVLMGDEHPTALDALPAGKSLCGAAAGVGLSDQVSRALQRQQQQMRSEYRKMRQSYEEMVRELDRQRRHRRHATVAPASFASSSSSISHSSSVSETPSATRRNEKRLHRRGREGGEGHRSGGGDVQLNAPPPPPGLPESKPAFLAQETEVWRQRCVQLEQQLHTVLRERDRLKKELQLAKQDVVALGTEKQSLIDLNSLLKAQLREAYRMRIGDGAARGDNAVADSAPSKGLRISPELLAEALQALKEGEGSHYTAKSLAQGTQHNFSATGDTAGSDARHSGLAGASRETHVVHSTRGFRASASAQQAASAPATSGNFSAHAAQERLAALEREIDNVRGQLSSATASQQVRQPVVRRGSAAVRHYGYGS</sequence>
<feature type="compositionally biased region" description="Low complexity" evidence="2">
    <location>
        <begin position="52"/>
        <end position="67"/>
    </location>
</feature>
<feature type="coiled-coil region" evidence="1">
    <location>
        <begin position="966"/>
        <end position="1000"/>
    </location>
</feature>
<feature type="compositionally biased region" description="Polar residues" evidence="2">
    <location>
        <begin position="1152"/>
        <end position="1162"/>
    </location>
</feature>
<feature type="region of interest" description="Disordered" evidence="2">
    <location>
        <begin position="1152"/>
        <end position="1180"/>
    </location>
</feature>
<proteinExistence type="predicted"/>
<feature type="coiled-coil region" evidence="1">
    <location>
        <begin position="564"/>
        <end position="807"/>
    </location>
</feature>
<dbReference type="Proteomes" id="UP000038009">
    <property type="component" value="Unassembled WGS sequence"/>
</dbReference>
<feature type="region of interest" description="Disordered" evidence="2">
    <location>
        <begin position="1"/>
        <end position="228"/>
    </location>
</feature>
<evidence type="ECO:0000256" key="2">
    <source>
        <dbReference type="SAM" id="MobiDB-lite"/>
    </source>
</evidence>
<dbReference type="PANTHER" id="PTHR23159:SF60">
    <property type="entry name" value="SPINDLE ASSEMBLY ABNORMAL PROTEIN 4"/>
    <property type="match status" value="1"/>
</dbReference>
<feature type="region of interest" description="Disordered" evidence="2">
    <location>
        <begin position="850"/>
        <end position="951"/>
    </location>
</feature>
<feature type="compositionally biased region" description="Low complexity" evidence="2">
    <location>
        <begin position="136"/>
        <end position="145"/>
    </location>
</feature>
<organism evidence="3 4">
    <name type="scientific">Leptomonas seymouri</name>
    <dbReference type="NCBI Taxonomy" id="5684"/>
    <lineage>
        <taxon>Eukaryota</taxon>
        <taxon>Discoba</taxon>
        <taxon>Euglenozoa</taxon>
        <taxon>Kinetoplastea</taxon>
        <taxon>Metakinetoplastina</taxon>
        <taxon>Trypanosomatida</taxon>
        <taxon>Trypanosomatidae</taxon>
        <taxon>Leishmaniinae</taxon>
        <taxon>Leptomonas</taxon>
    </lineage>
</organism>
<dbReference type="PANTHER" id="PTHR23159">
    <property type="entry name" value="CENTROSOMAL PROTEIN 2"/>
    <property type="match status" value="1"/>
</dbReference>
<feature type="compositionally biased region" description="Low complexity" evidence="2">
    <location>
        <begin position="177"/>
        <end position="199"/>
    </location>
</feature>
<feature type="compositionally biased region" description="Low complexity" evidence="2">
    <location>
        <begin position="890"/>
        <end position="909"/>
    </location>
</feature>
<accession>A0A0N1IBB1</accession>
<feature type="compositionally biased region" description="Low complexity" evidence="2">
    <location>
        <begin position="1112"/>
        <end position="1124"/>
    </location>
</feature>
<evidence type="ECO:0000313" key="4">
    <source>
        <dbReference type="Proteomes" id="UP000038009"/>
    </source>
</evidence>